<dbReference type="RefSeq" id="WP_084415755.1">
    <property type="nucleotide sequence ID" value="NZ_CP015515.1"/>
</dbReference>
<dbReference type="PANTHER" id="PTHR36843:SF1">
    <property type="entry name" value="COPROHEME DECARBOXYLASE"/>
    <property type="match status" value="1"/>
</dbReference>
<dbReference type="OrthoDB" id="9773646at2"/>
<dbReference type="Pfam" id="PF06778">
    <property type="entry name" value="Chlor_dismutase"/>
    <property type="match status" value="1"/>
</dbReference>
<comment type="catalytic activity">
    <reaction evidence="7">
        <text>Fe-coproporphyrin III + 2 H2O2 + 2 H(+) = heme b + 2 CO2 + 4 H2O</text>
        <dbReference type="Rhea" id="RHEA:56516"/>
        <dbReference type="ChEBI" id="CHEBI:15377"/>
        <dbReference type="ChEBI" id="CHEBI:15378"/>
        <dbReference type="ChEBI" id="CHEBI:16240"/>
        <dbReference type="ChEBI" id="CHEBI:16526"/>
        <dbReference type="ChEBI" id="CHEBI:60344"/>
        <dbReference type="ChEBI" id="CHEBI:68438"/>
        <dbReference type="EC" id="1.3.98.5"/>
    </reaction>
    <physiologicalReaction direction="left-to-right" evidence="7">
        <dbReference type="Rhea" id="RHEA:56517"/>
    </physiologicalReaction>
</comment>
<sequence>MIDQTAGTADPVQSAPDTSAAVAAPQLPADQDHSDQALGYTLWAVLRRDPARPFTLSSDAVAPAVKQYEHLVAQLDGGGVTVRGTYDVSALRADADIMLWLTGSAPEELQRAYREVRRSELLVGLLPTWNAMGVHRDAEFSANHLPAYMRGKAPARWLTVYPFVRSYEWYILPEEERRAMLAQHGRQGSRFRSVLTNTVASFSLGDYEWILALEDEELVNLVDLMRDLRATEARRHVREEVPFYTGRRIEADQIAEVLR</sequence>
<comment type="pathway">
    <text evidence="9">Porphyrin-containing compound metabolism; protoheme biosynthesis.</text>
</comment>
<dbReference type="Gene3D" id="3.30.70.1030">
    <property type="entry name" value="Apc35880, domain 1"/>
    <property type="match status" value="1"/>
</dbReference>
<dbReference type="PATRIC" id="fig|33888.3.peg.456"/>
<dbReference type="EC" id="1.3.98.5" evidence="8 9"/>
<gene>
    <name evidence="9" type="primary">chdC</name>
    <name evidence="11" type="ORF">A6122_0402</name>
</gene>
<dbReference type="NCBIfam" id="NF042928">
    <property type="entry name" value="HemQ_actino"/>
    <property type="match status" value="1"/>
</dbReference>
<dbReference type="AlphaFoldDB" id="A0A160KQ26"/>
<evidence type="ECO:0000256" key="9">
    <source>
        <dbReference type="HAMAP-Rule" id="MF_02244"/>
    </source>
</evidence>
<dbReference type="PANTHER" id="PTHR36843">
    <property type="entry name" value="HEME-DEPENDENT PEROXIDASE YWFI-RELATED"/>
    <property type="match status" value="1"/>
</dbReference>
<name>A0A160KQ26_9MICO</name>
<organism evidence="11 12">
    <name type="scientific">Rathayibacter tritici</name>
    <dbReference type="NCBI Taxonomy" id="33888"/>
    <lineage>
        <taxon>Bacteria</taxon>
        <taxon>Bacillati</taxon>
        <taxon>Actinomycetota</taxon>
        <taxon>Actinomycetes</taxon>
        <taxon>Micrococcales</taxon>
        <taxon>Microbacteriaceae</taxon>
        <taxon>Rathayibacter</taxon>
    </lineage>
</organism>
<keyword evidence="9" id="KW-0560">Oxidoreductase</keyword>
<dbReference type="InterPro" id="IPR010644">
    <property type="entry name" value="ChdC/CLD"/>
</dbReference>
<dbReference type="GO" id="GO:0046872">
    <property type="term" value="F:metal ion binding"/>
    <property type="evidence" value="ECO:0007669"/>
    <property type="project" value="UniProtKB-KW"/>
</dbReference>
<comment type="function">
    <text evidence="9">Involved in coproporphyrin-dependent heme b biosynthesis. Catalyzes the decarboxylation of Fe-coproporphyrin III (coproheme) to heme b (protoheme IX), the last step of the pathway. The reaction occurs in a stepwise manner with a three-propionate intermediate.</text>
</comment>
<keyword evidence="4 9" id="KW-0408">Iron</keyword>
<comment type="similarity">
    <text evidence="9">Belongs to the ChdC family. Type 2 subfamily.</text>
</comment>
<dbReference type="HAMAP" id="MF_02244">
    <property type="entry name" value="Coproheme_decarbox_2"/>
    <property type="match status" value="1"/>
</dbReference>
<keyword evidence="3 9" id="KW-0479">Metal-binding</keyword>
<feature type="region of interest" description="Disordered" evidence="10">
    <location>
        <begin position="1"/>
        <end position="20"/>
    </location>
</feature>
<evidence type="ECO:0000256" key="2">
    <source>
        <dbReference type="ARBA" id="ARBA00022617"/>
    </source>
</evidence>
<proteinExistence type="inferred from homology"/>
<dbReference type="KEGG" id="rtn:A6122_0402"/>
<evidence type="ECO:0000256" key="5">
    <source>
        <dbReference type="ARBA" id="ARBA00029882"/>
    </source>
</evidence>
<accession>A0A160KQ26</accession>
<evidence type="ECO:0000256" key="10">
    <source>
        <dbReference type="SAM" id="MobiDB-lite"/>
    </source>
</evidence>
<dbReference type="STRING" id="33888.A6122_0402"/>
<evidence type="ECO:0000256" key="1">
    <source>
        <dbReference type="ARBA" id="ARBA00014413"/>
    </source>
</evidence>
<dbReference type="InterPro" id="IPR011008">
    <property type="entry name" value="Dimeric_a/b-barrel"/>
</dbReference>
<feature type="binding site" description="axial binding residue" evidence="9">
    <location>
        <position position="184"/>
    </location>
    <ligand>
        <name>Fe-coproporphyrin III</name>
        <dbReference type="ChEBI" id="CHEBI:68438"/>
    </ligand>
    <ligandPart>
        <name>Fe</name>
        <dbReference type="ChEBI" id="CHEBI:18248"/>
    </ligandPart>
</feature>
<dbReference type="SUPFAM" id="SSF54909">
    <property type="entry name" value="Dimeric alpha+beta barrel"/>
    <property type="match status" value="1"/>
</dbReference>
<evidence type="ECO:0000256" key="3">
    <source>
        <dbReference type="ARBA" id="ARBA00022723"/>
    </source>
</evidence>
<evidence type="ECO:0000313" key="12">
    <source>
        <dbReference type="Proteomes" id="UP000077071"/>
    </source>
</evidence>
<feature type="active site" evidence="9">
    <location>
        <position position="161"/>
    </location>
</feature>
<evidence type="ECO:0000256" key="4">
    <source>
        <dbReference type="ARBA" id="ARBA00023004"/>
    </source>
</evidence>
<keyword evidence="9" id="KW-0350">Heme biosynthesis</keyword>
<dbReference type="GO" id="GO:0020037">
    <property type="term" value="F:heme binding"/>
    <property type="evidence" value="ECO:0007669"/>
    <property type="project" value="InterPro"/>
</dbReference>
<comment type="cofactor">
    <cofactor evidence="9">
        <name>Fe-coproporphyrin III</name>
        <dbReference type="ChEBI" id="CHEBI:68438"/>
    </cofactor>
    <text evidence="9">Fe-coproporphyrin III acts as both substrate and redox cofactor.</text>
</comment>
<protein>
    <recommendedName>
        <fullName evidence="1 9">Coproheme decarboxylase</fullName>
        <ecNumber evidence="8 9">1.3.98.5</ecNumber>
    </recommendedName>
    <alternativeName>
        <fullName evidence="5 9">Coproheme III oxidative decarboxylase</fullName>
    </alternativeName>
    <alternativeName>
        <fullName evidence="6 9">Hydrogen peroxide-dependent heme synthase</fullName>
    </alternativeName>
</protein>
<evidence type="ECO:0000256" key="7">
    <source>
        <dbReference type="ARBA" id="ARBA00049896"/>
    </source>
</evidence>
<keyword evidence="2 9" id="KW-0349">Heme</keyword>
<evidence type="ECO:0000256" key="6">
    <source>
        <dbReference type="ARBA" id="ARBA00030236"/>
    </source>
</evidence>
<reference evidence="11 12" key="1">
    <citation type="submission" date="2016-05" db="EMBL/GenBank/DDBJ databases">
        <title>Complete genome sequence of Rathayibacter tritici NCPPB 1953.</title>
        <authorList>
            <person name="Park J."/>
            <person name="Lee H.-H."/>
            <person name="Lee S.-W."/>
            <person name="Seo Y.-S."/>
        </authorList>
    </citation>
    <scope>NUCLEOTIDE SEQUENCE [LARGE SCALE GENOMIC DNA]</scope>
    <source>
        <strain evidence="11 12">NCPPB 1953</strain>
    </source>
</reference>
<dbReference type="Proteomes" id="UP000077071">
    <property type="component" value="Chromosome"/>
</dbReference>
<evidence type="ECO:0000256" key="8">
    <source>
        <dbReference type="ARBA" id="ARBA00050019"/>
    </source>
</evidence>
<dbReference type="EMBL" id="CP015515">
    <property type="protein sequence ID" value="AND15562.1"/>
    <property type="molecule type" value="Genomic_DNA"/>
</dbReference>
<comment type="catalytic activity">
    <reaction evidence="9">
        <text>Fe-coproporphyrin III + H2O2 + H(+) = harderoheme III + CO2 + 2 H2O</text>
        <dbReference type="Rhea" id="RHEA:57940"/>
        <dbReference type="ChEBI" id="CHEBI:15377"/>
        <dbReference type="ChEBI" id="CHEBI:15378"/>
        <dbReference type="ChEBI" id="CHEBI:16240"/>
        <dbReference type="ChEBI" id="CHEBI:16526"/>
        <dbReference type="ChEBI" id="CHEBI:68438"/>
        <dbReference type="ChEBI" id="CHEBI:142463"/>
    </reaction>
</comment>
<comment type="catalytic activity">
    <reaction evidence="9">
        <text>harderoheme III + H2O2 + H(+) = heme b + CO2 + 2 H2O</text>
        <dbReference type="Rhea" id="RHEA:57944"/>
        <dbReference type="ChEBI" id="CHEBI:15377"/>
        <dbReference type="ChEBI" id="CHEBI:15378"/>
        <dbReference type="ChEBI" id="CHEBI:16240"/>
        <dbReference type="ChEBI" id="CHEBI:16526"/>
        <dbReference type="ChEBI" id="CHEBI:60344"/>
        <dbReference type="ChEBI" id="CHEBI:142463"/>
    </reaction>
</comment>
<dbReference type="GO" id="GO:0016634">
    <property type="term" value="F:oxidoreductase activity, acting on the CH-CH group of donors, oxygen as acceptor"/>
    <property type="evidence" value="ECO:0007669"/>
    <property type="project" value="UniProtKB-UniRule"/>
</dbReference>
<evidence type="ECO:0000313" key="11">
    <source>
        <dbReference type="EMBL" id="AND15562.1"/>
    </source>
</evidence>
<keyword evidence="12" id="KW-1185">Reference proteome</keyword>
<dbReference type="GO" id="GO:0006785">
    <property type="term" value="P:heme B biosynthetic process"/>
    <property type="evidence" value="ECO:0007669"/>
    <property type="project" value="UniProtKB-UniRule"/>
</dbReference>